<protein>
    <recommendedName>
        <fullName evidence="3">Gfo/Idh/MocA-like oxidoreductase N-terminal domain-containing protein</fullName>
    </recommendedName>
</protein>
<proteinExistence type="predicted"/>
<evidence type="ECO:0000313" key="2">
    <source>
        <dbReference type="Proteomes" id="UP000470051"/>
    </source>
</evidence>
<sequence>MKTKHKPVRKLIVFGCGPHFLNRYLDVLLEYRDTIEVMLIVDLKCREMKIRCALNEKGLKPRAYLFLDEKYRNYPDSDEIYRLLSAIPEVYQADAVIVSTEPKAHKVYALWAAENGLNVLVIGNYSKGIQHRMFFSMDLIETTLTGRIMPNSIPSDGRIRQEIVNIHLGHFCSISIVSNSFRKLTEGDTIPEDFNITIATHPMFTRRGEQTVLRINRKDLSQLNPSLPLCAGLNVHARKEQLRDFLSGGDANSELSTHENSVALLAAVYEQVSKTNTVPQ</sequence>
<organism evidence="1 2">
    <name type="scientific">Photorhabdus kayaii</name>
    <dbReference type="NCBI Taxonomy" id="230088"/>
    <lineage>
        <taxon>Bacteria</taxon>
        <taxon>Pseudomonadati</taxon>
        <taxon>Pseudomonadota</taxon>
        <taxon>Gammaproteobacteria</taxon>
        <taxon>Enterobacterales</taxon>
        <taxon>Morganellaceae</taxon>
        <taxon>Photorhabdus</taxon>
    </lineage>
</organism>
<accession>A0ABX0B9S1</accession>
<comment type="caution">
    <text evidence="1">The sequence shown here is derived from an EMBL/GenBank/DDBJ whole genome shotgun (WGS) entry which is preliminary data.</text>
</comment>
<dbReference type="Gene3D" id="3.40.50.720">
    <property type="entry name" value="NAD(P)-binding Rossmann-like Domain"/>
    <property type="match status" value="1"/>
</dbReference>
<dbReference type="InterPro" id="IPR036291">
    <property type="entry name" value="NAD(P)-bd_dom_sf"/>
</dbReference>
<keyword evidence="2" id="KW-1185">Reference proteome</keyword>
<evidence type="ECO:0000313" key="1">
    <source>
        <dbReference type="EMBL" id="NDL27762.1"/>
    </source>
</evidence>
<dbReference type="EMBL" id="WSFE01000051">
    <property type="protein sequence ID" value="NDL27762.1"/>
    <property type="molecule type" value="Genomic_DNA"/>
</dbReference>
<dbReference type="Proteomes" id="UP000470051">
    <property type="component" value="Unassembled WGS sequence"/>
</dbReference>
<dbReference type="SUPFAM" id="SSF51735">
    <property type="entry name" value="NAD(P)-binding Rossmann-fold domains"/>
    <property type="match status" value="1"/>
</dbReference>
<name>A0ABX0B9S1_9GAMM</name>
<dbReference type="RefSeq" id="WP_113044224.1">
    <property type="nucleotide sequence ID" value="NZ_CAWPKC010000051.1"/>
</dbReference>
<gene>
    <name evidence="1" type="ORF">GPY42_22335</name>
</gene>
<reference evidence="1 2" key="1">
    <citation type="submission" date="2019-12" db="EMBL/GenBank/DDBJ databases">
        <title>Engineering Photorhabdus to improve their lethality against agricultural pests.</title>
        <authorList>
            <person name="Machado R.A.R."/>
        </authorList>
    </citation>
    <scope>NUCLEOTIDE SEQUENCE [LARGE SCALE GENOMIC DNA]</scope>
    <source>
        <strain evidence="1 2">M-HU2</strain>
    </source>
</reference>
<evidence type="ECO:0008006" key="3">
    <source>
        <dbReference type="Google" id="ProtNLM"/>
    </source>
</evidence>